<dbReference type="PANTHER" id="PTHR43806">
    <property type="entry name" value="PEPTIDASE S8"/>
    <property type="match status" value="1"/>
</dbReference>
<evidence type="ECO:0000256" key="3">
    <source>
        <dbReference type="ARBA" id="ARBA00022801"/>
    </source>
</evidence>
<proteinExistence type="inferred from homology"/>
<evidence type="ECO:0000256" key="4">
    <source>
        <dbReference type="ARBA" id="ARBA00022825"/>
    </source>
</evidence>
<feature type="domain" description="Peptidase S8/S53" evidence="7">
    <location>
        <begin position="468"/>
        <end position="740"/>
    </location>
</feature>
<organism evidence="8 9">
    <name type="scientific">Trichoderma lentiforme</name>
    <dbReference type="NCBI Taxonomy" id="1567552"/>
    <lineage>
        <taxon>Eukaryota</taxon>
        <taxon>Fungi</taxon>
        <taxon>Dikarya</taxon>
        <taxon>Ascomycota</taxon>
        <taxon>Pezizomycotina</taxon>
        <taxon>Sordariomycetes</taxon>
        <taxon>Hypocreomycetidae</taxon>
        <taxon>Hypocreales</taxon>
        <taxon>Hypocreaceae</taxon>
        <taxon>Trichoderma</taxon>
    </lineage>
</organism>
<keyword evidence="3 5" id="KW-0378">Hydrolase</keyword>
<evidence type="ECO:0000259" key="7">
    <source>
        <dbReference type="Pfam" id="PF00082"/>
    </source>
</evidence>
<feature type="active site" description="Charge relay system" evidence="5">
    <location>
        <position position="725"/>
    </location>
</feature>
<keyword evidence="4 5" id="KW-0720">Serine protease</keyword>
<dbReference type="SUPFAM" id="SSF52743">
    <property type="entry name" value="Subtilisin-like"/>
    <property type="match status" value="1"/>
</dbReference>
<evidence type="ECO:0000256" key="1">
    <source>
        <dbReference type="ARBA" id="ARBA00011073"/>
    </source>
</evidence>
<dbReference type="Proteomes" id="UP000801864">
    <property type="component" value="Unassembled WGS sequence"/>
</dbReference>
<comment type="caution">
    <text evidence="8">The sequence shown here is derived from an EMBL/GenBank/DDBJ whole genome shotgun (WGS) entry which is preliminary data.</text>
</comment>
<dbReference type="PANTHER" id="PTHR43806:SF11">
    <property type="entry name" value="CEREVISIN-RELATED"/>
    <property type="match status" value="1"/>
</dbReference>
<dbReference type="PROSITE" id="PS51892">
    <property type="entry name" value="SUBTILASE"/>
    <property type="match status" value="1"/>
</dbReference>
<evidence type="ECO:0000256" key="2">
    <source>
        <dbReference type="ARBA" id="ARBA00022670"/>
    </source>
</evidence>
<dbReference type="InterPro" id="IPR050131">
    <property type="entry name" value="Peptidase_S8_subtilisin-like"/>
</dbReference>
<dbReference type="InterPro" id="IPR036852">
    <property type="entry name" value="Peptidase_S8/S53_dom_sf"/>
</dbReference>
<comment type="similarity">
    <text evidence="1 5">Belongs to the peptidase S8 family.</text>
</comment>
<accession>A0A9P4XC61</accession>
<feature type="region of interest" description="Disordered" evidence="6">
    <location>
        <begin position="506"/>
        <end position="536"/>
    </location>
</feature>
<dbReference type="Pfam" id="PF00082">
    <property type="entry name" value="Peptidase_S8"/>
    <property type="match status" value="1"/>
</dbReference>
<keyword evidence="9" id="KW-1185">Reference proteome</keyword>
<protein>
    <submittedName>
        <fullName evidence="8">Minor extracellular protease Epr</fullName>
    </submittedName>
</protein>
<dbReference type="GO" id="GO:0006508">
    <property type="term" value="P:proteolysis"/>
    <property type="evidence" value="ECO:0007669"/>
    <property type="project" value="UniProtKB-KW"/>
</dbReference>
<gene>
    <name evidence="8" type="ORF">CFAM422_008456</name>
</gene>
<evidence type="ECO:0000256" key="5">
    <source>
        <dbReference type="PROSITE-ProRule" id="PRU01240"/>
    </source>
</evidence>
<dbReference type="Gene3D" id="3.40.50.200">
    <property type="entry name" value="Peptidase S8/S53 domain"/>
    <property type="match status" value="1"/>
</dbReference>
<dbReference type="EMBL" id="QLNT01000015">
    <property type="protein sequence ID" value="KAF3067660.1"/>
    <property type="molecule type" value="Genomic_DNA"/>
</dbReference>
<evidence type="ECO:0000313" key="9">
    <source>
        <dbReference type="Proteomes" id="UP000801864"/>
    </source>
</evidence>
<evidence type="ECO:0000256" key="6">
    <source>
        <dbReference type="SAM" id="MobiDB-lite"/>
    </source>
</evidence>
<reference evidence="8 9" key="1">
    <citation type="submission" date="2018-06" db="EMBL/GenBank/DDBJ databases">
        <title>Genome analysis of cellulolytic fungus Trichoderma lentiforme CFAM-422.</title>
        <authorList>
            <person name="Steindorff A.S."/>
            <person name="Formighieri E.F."/>
            <person name="Midorikawa G.E.O."/>
            <person name="Tamietti M.S."/>
            <person name="Ramos E.Z."/>
            <person name="Silva A.S."/>
            <person name="Bon E.P.S."/>
            <person name="Mendes T.D."/>
            <person name="Damaso M.C.T."/>
            <person name="Favaro L.C.L."/>
        </authorList>
    </citation>
    <scope>NUCLEOTIDE SEQUENCE [LARGE SCALE GENOMIC DNA]</scope>
    <source>
        <strain evidence="8 9">CFAM-422</strain>
    </source>
</reference>
<dbReference type="GO" id="GO:0004252">
    <property type="term" value="F:serine-type endopeptidase activity"/>
    <property type="evidence" value="ECO:0007669"/>
    <property type="project" value="UniProtKB-UniRule"/>
</dbReference>
<sequence>MGWKPLKFFSDIIQISQSAQPIAHLSLEEGNDNIVDAFFEYEDLRKEFITAENILLALEHLSQNTPKQGEEPESHMKVVCTLISHAPTKEVFNAEVAKKIIQLNLRRAWESRNRSIQLEISGFLHIAVQCQNAEFVKMFMDEYPESVFEQIDKRYALWHNNCLASAQYRSVEELQSVANRNIRKMLVTKMIEGKPTFRMKDLMEIFQDSEVDELCFDLSRFNSKKYPVSDFVQSLISHKDNPDLLSYERTLKYAEFPNLDAKVDEKEIFGDDVHYEHAEVFLILDWLRDDKNVREIIDLTVPDRLVNPHNEVKIGKYVKLFQVQALNWRFLDLSITVLPDQETKERIKELHLYASGKRAAISHWTSEKGISTLPNDLMTKENCYSTLQFINQEFGPLVKDINKEREQNGREKLKLKCQPDAWNPAQMRLEGLEDISERAVPKLSRFIKSYRDYVHDLRARERYTFRPIKVALIDNGVLSISPPAEDLRDHPNHPNTFDKLSNNGTFRNSHVNHQSEHSKGLTNDTKSNVRKETENHKTLWSRIKGGKSFVEDGSRVSPWLLASNPHGTQMANLICAIDPWCDLYVAKVTEGRAGIMPARVTRRLTPSVSIIKAIRWAIAQKVDIISMSFILTEETDQLRRACNDAAELGIVLLCSTNDEGLAVSTTYPASYSSTITITACDDYGKVLRPGPQGDAGSFQYKVPGQSVAAGLVPFLDSEDRISGSSVATAITASLSSLILSCDRIAKDDPEKYRSKSNRPISFQYVSPTAYKDMIIKKHLNEMLAKESKDYILLENFAGIDKKIRDGRNIEASDIITSYFQQSKFEEE</sequence>
<name>A0A9P4XC61_9HYPO</name>
<evidence type="ECO:0000313" key="8">
    <source>
        <dbReference type="EMBL" id="KAF3067660.1"/>
    </source>
</evidence>
<feature type="active site" description="Charge relay system" evidence="5">
    <location>
        <position position="474"/>
    </location>
</feature>
<feature type="compositionally biased region" description="Basic and acidic residues" evidence="6">
    <location>
        <begin position="527"/>
        <end position="536"/>
    </location>
</feature>
<feature type="active site" description="Charge relay system" evidence="5">
    <location>
        <position position="566"/>
    </location>
</feature>
<dbReference type="AlphaFoldDB" id="A0A9P4XC61"/>
<keyword evidence="2 5" id="KW-0645">Protease</keyword>
<dbReference type="InterPro" id="IPR000209">
    <property type="entry name" value="Peptidase_S8/S53_dom"/>
</dbReference>